<dbReference type="CDD" id="cd21063">
    <property type="entry name" value="BTHB_FKBP25"/>
    <property type="match status" value="1"/>
</dbReference>
<dbReference type="Proteomes" id="UP000014760">
    <property type="component" value="Unassembled WGS sequence"/>
</dbReference>
<keyword evidence="4 6" id="KW-0697">Rotamase</keyword>
<dbReference type="Pfam" id="PF00254">
    <property type="entry name" value="FKBP_C"/>
    <property type="match status" value="1"/>
</dbReference>
<dbReference type="Gene3D" id="1.10.720.80">
    <property type="match status" value="1"/>
</dbReference>
<dbReference type="OrthoDB" id="1902587at2759"/>
<dbReference type="OMA" id="IEPDWAY"/>
<evidence type="ECO:0000259" key="7">
    <source>
        <dbReference type="PROSITE" id="PS50059"/>
    </source>
</evidence>
<dbReference type="InterPro" id="IPR001179">
    <property type="entry name" value="PPIase_FKBP_dom"/>
</dbReference>
<keyword evidence="3" id="KW-0597">Phosphoprotein</keyword>
<dbReference type="InterPro" id="IPR043368">
    <property type="entry name" value="FKBP3"/>
</dbReference>
<keyword evidence="10" id="KW-1185">Reference proteome</keyword>
<feature type="domain" description="PPIase FKBP-type" evidence="7">
    <location>
        <begin position="124"/>
        <end position="218"/>
    </location>
</feature>
<evidence type="ECO:0000313" key="9">
    <source>
        <dbReference type="EnsemblMetazoa" id="CapteP171636"/>
    </source>
</evidence>
<dbReference type="EC" id="5.2.1.8" evidence="2 6"/>
<name>R7VJV5_CAPTE</name>
<organism evidence="8">
    <name type="scientific">Capitella teleta</name>
    <name type="common">Polychaete worm</name>
    <dbReference type="NCBI Taxonomy" id="283909"/>
    <lineage>
        <taxon>Eukaryota</taxon>
        <taxon>Metazoa</taxon>
        <taxon>Spiralia</taxon>
        <taxon>Lophotrochozoa</taxon>
        <taxon>Annelida</taxon>
        <taxon>Polychaeta</taxon>
        <taxon>Sedentaria</taxon>
        <taxon>Scolecida</taxon>
        <taxon>Capitellidae</taxon>
        <taxon>Capitella</taxon>
    </lineage>
</organism>
<evidence type="ECO:0000256" key="2">
    <source>
        <dbReference type="ARBA" id="ARBA00013194"/>
    </source>
</evidence>
<reference evidence="8 10" key="2">
    <citation type="journal article" date="2013" name="Nature">
        <title>Insights into bilaterian evolution from three spiralian genomes.</title>
        <authorList>
            <person name="Simakov O."/>
            <person name="Marletaz F."/>
            <person name="Cho S.J."/>
            <person name="Edsinger-Gonzales E."/>
            <person name="Havlak P."/>
            <person name="Hellsten U."/>
            <person name="Kuo D.H."/>
            <person name="Larsson T."/>
            <person name="Lv J."/>
            <person name="Arendt D."/>
            <person name="Savage R."/>
            <person name="Osoegawa K."/>
            <person name="de Jong P."/>
            <person name="Grimwood J."/>
            <person name="Chapman J.A."/>
            <person name="Shapiro H."/>
            <person name="Aerts A."/>
            <person name="Otillar R.P."/>
            <person name="Terry A.Y."/>
            <person name="Boore J.L."/>
            <person name="Grigoriev I.V."/>
            <person name="Lindberg D.R."/>
            <person name="Seaver E.C."/>
            <person name="Weisblat D.A."/>
            <person name="Putnam N.H."/>
            <person name="Rokhsar D.S."/>
        </authorList>
    </citation>
    <scope>NUCLEOTIDE SEQUENCE</scope>
    <source>
        <strain evidence="8 10">I ESC-2004</strain>
    </source>
</reference>
<reference evidence="10" key="1">
    <citation type="submission" date="2012-12" db="EMBL/GenBank/DDBJ databases">
        <authorList>
            <person name="Hellsten U."/>
            <person name="Grimwood J."/>
            <person name="Chapman J.A."/>
            <person name="Shapiro H."/>
            <person name="Aerts A."/>
            <person name="Otillar R.P."/>
            <person name="Terry A.Y."/>
            <person name="Boore J.L."/>
            <person name="Simakov O."/>
            <person name="Marletaz F."/>
            <person name="Cho S.-J."/>
            <person name="Edsinger-Gonzales E."/>
            <person name="Havlak P."/>
            <person name="Kuo D.-H."/>
            <person name="Larsson T."/>
            <person name="Lv J."/>
            <person name="Arendt D."/>
            <person name="Savage R."/>
            <person name="Osoegawa K."/>
            <person name="de Jong P."/>
            <person name="Lindberg D.R."/>
            <person name="Seaver E.C."/>
            <person name="Weisblat D.A."/>
            <person name="Putnam N.H."/>
            <person name="Grigoriev I.V."/>
            <person name="Rokhsar D.S."/>
        </authorList>
    </citation>
    <scope>NUCLEOTIDE SEQUENCE</scope>
    <source>
        <strain evidence="10">I ESC-2004</strain>
    </source>
</reference>
<dbReference type="InterPro" id="IPR041200">
    <property type="entry name" value="FKBP3_BTHB"/>
</dbReference>
<dbReference type="FunFam" id="3.10.50.40:FF:000006">
    <property type="entry name" value="Peptidyl-prolyl cis-trans isomerase"/>
    <property type="match status" value="1"/>
</dbReference>
<evidence type="ECO:0000256" key="4">
    <source>
        <dbReference type="ARBA" id="ARBA00023110"/>
    </source>
</evidence>
<dbReference type="Pfam" id="PF18410">
    <property type="entry name" value="BTHB"/>
    <property type="match status" value="1"/>
</dbReference>
<dbReference type="Gene3D" id="3.10.50.40">
    <property type="match status" value="1"/>
</dbReference>
<dbReference type="EMBL" id="KB293237">
    <property type="protein sequence ID" value="ELU16225.1"/>
    <property type="molecule type" value="Genomic_DNA"/>
</dbReference>
<reference evidence="9" key="3">
    <citation type="submission" date="2015-06" db="UniProtKB">
        <authorList>
            <consortium name="EnsemblMetazoa"/>
        </authorList>
    </citation>
    <scope>IDENTIFICATION</scope>
</reference>
<keyword evidence="5 6" id="KW-0413">Isomerase</keyword>
<evidence type="ECO:0000256" key="1">
    <source>
        <dbReference type="ARBA" id="ARBA00000971"/>
    </source>
</evidence>
<proteinExistence type="predicted"/>
<evidence type="ECO:0000313" key="10">
    <source>
        <dbReference type="Proteomes" id="UP000014760"/>
    </source>
</evidence>
<dbReference type="EnsemblMetazoa" id="CapteT171636">
    <property type="protein sequence ID" value="CapteP171636"/>
    <property type="gene ID" value="CapteG171636"/>
</dbReference>
<evidence type="ECO:0000256" key="3">
    <source>
        <dbReference type="ARBA" id="ARBA00022553"/>
    </source>
</evidence>
<accession>R7VJV5</accession>
<gene>
    <name evidence="8" type="ORF">CAPTEDRAFT_171636</name>
</gene>
<dbReference type="AlphaFoldDB" id="R7VJV5"/>
<dbReference type="HOGENOM" id="CLU_013615_12_2_1"/>
<dbReference type="PANTHER" id="PTHR46493:SF1">
    <property type="entry name" value="PEPTIDYL-PROLYL CIS-TRANS ISOMERASE FKBP3"/>
    <property type="match status" value="1"/>
</dbReference>
<dbReference type="GO" id="GO:0003755">
    <property type="term" value="F:peptidyl-prolyl cis-trans isomerase activity"/>
    <property type="evidence" value="ECO:0007669"/>
    <property type="project" value="UniProtKB-KW"/>
</dbReference>
<evidence type="ECO:0000313" key="8">
    <source>
        <dbReference type="EMBL" id="ELU16225.1"/>
    </source>
</evidence>
<dbReference type="STRING" id="283909.R7VJV5"/>
<dbReference type="PANTHER" id="PTHR46493">
    <property type="entry name" value="PEPTIDYL-PROLYL CIS-TRANS ISOMERASE FKBP3"/>
    <property type="match status" value="1"/>
</dbReference>
<protein>
    <recommendedName>
        <fullName evidence="2 6">peptidylprolyl isomerase</fullName>
        <ecNumber evidence="2 6">5.2.1.8</ecNumber>
    </recommendedName>
</protein>
<dbReference type="PROSITE" id="PS50059">
    <property type="entry name" value="FKBP_PPIASE"/>
    <property type="match status" value="1"/>
</dbReference>
<evidence type="ECO:0000256" key="5">
    <source>
        <dbReference type="ARBA" id="ARBA00023235"/>
    </source>
</evidence>
<evidence type="ECO:0000256" key="6">
    <source>
        <dbReference type="PROSITE-ProRule" id="PRU00277"/>
    </source>
</evidence>
<dbReference type="InterPro" id="IPR046357">
    <property type="entry name" value="PPIase_dom_sf"/>
</dbReference>
<dbReference type="EMBL" id="AMQN01004325">
    <property type="status" value="NOT_ANNOTATED_CDS"/>
    <property type="molecule type" value="Genomic_DNA"/>
</dbReference>
<sequence>MATSDPTPKYTNEELDSDNVSKKEIIEYLIATASSKFLREHKLMGAVKNVAKQKSKDVLIKDYNLLFETKDFKCEGEEDITEQTKKLTVKDDGEKKKKTDEVEEPKYKKRILKGGNKVNFPRKGDVVSCFYTGKLADGTVFDQNAISTKKFKKAQALKFKVGVGQVIKGWDQGLMTMSVGEKAELIIEPEWAYGKKGCEGKVPPNATLYFEVELLNID</sequence>
<comment type="catalytic activity">
    <reaction evidence="1 6">
        <text>[protein]-peptidylproline (omega=180) = [protein]-peptidylproline (omega=0)</text>
        <dbReference type="Rhea" id="RHEA:16237"/>
        <dbReference type="Rhea" id="RHEA-COMP:10747"/>
        <dbReference type="Rhea" id="RHEA-COMP:10748"/>
        <dbReference type="ChEBI" id="CHEBI:83833"/>
        <dbReference type="ChEBI" id="CHEBI:83834"/>
        <dbReference type="EC" id="5.2.1.8"/>
    </reaction>
</comment>
<dbReference type="SUPFAM" id="SSF54534">
    <property type="entry name" value="FKBP-like"/>
    <property type="match status" value="1"/>
</dbReference>